<dbReference type="Proteomes" id="UP001595976">
    <property type="component" value="Unassembled WGS sequence"/>
</dbReference>
<organism evidence="1 2">
    <name type="scientific">Bosea minatitlanensis</name>
    <dbReference type="NCBI Taxonomy" id="128782"/>
    <lineage>
        <taxon>Bacteria</taxon>
        <taxon>Pseudomonadati</taxon>
        <taxon>Pseudomonadota</taxon>
        <taxon>Alphaproteobacteria</taxon>
        <taxon>Hyphomicrobiales</taxon>
        <taxon>Boseaceae</taxon>
        <taxon>Bosea</taxon>
    </lineage>
</organism>
<keyword evidence="2" id="KW-1185">Reference proteome</keyword>
<accession>A0ABW0EY51</accession>
<evidence type="ECO:0000313" key="2">
    <source>
        <dbReference type="Proteomes" id="UP001595976"/>
    </source>
</evidence>
<reference evidence="2" key="1">
    <citation type="journal article" date="2019" name="Int. J. Syst. Evol. Microbiol.">
        <title>The Global Catalogue of Microorganisms (GCM) 10K type strain sequencing project: providing services to taxonomists for standard genome sequencing and annotation.</title>
        <authorList>
            <consortium name="The Broad Institute Genomics Platform"/>
            <consortium name="The Broad Institute Genome Sequencing Center for Infectious Disease"/>
            <person name="Wu L."/>
            <person name="Ma J."/>
        </authorList>
    </citation>
    <scope>NUCLEOTIDE SEQUENCE [LARGE SCALE GENOMIC DNA]</scope>
    <source>
        <strain evidence="2">CGMCC 1.15643</strain>
    </source>
</reference>
<evidence type="ECO:0000313" key="1">
    <source>
        <dbReference type="EMBL" id="MFC5291832.1"/>
    </source>
</evidence>
<dbReference type="RefSeq" id="WP_158446953.1">
    <property type="nucleotide sequence ID" value="NZ_JAOAOS010000001.1"/>
</dbReference>
<comment type="caution">
    <text evidence="1">The sequence shown here is derived from an EMBL/GenBank/DDBJ whole genome shotgun (WGS) entry which is preliminary data.</text>
</comment>
<sequence>MRSPRGIRRFRGELRPIFRQAYLDRSKRAYPAARISAPRMRPVILEGVFVDLNIRYAAGRMVEIGPPRAVSPFEALALYARSGLPARSYLPLDLSRLAERIVERGRALPPVRRSRGRRTIPS</sequence>
<name>A0ABW0EY51_9HYPH</name>
<protein>
    <submittedName>
        <fullName evidence="1">Uncharacterized protein</fullName>
    </submittedName>
</protein>
<gene>
    <name evidence="1" type="ORF">ACFPK2_02390</name>
</gene>
<proteinExistence type="predicted"/>
<dbReference type="EMBL" id="JBHSLI010000001">
    <property type="protein sequence ID" value="MFC5291832.1"/>
    <property type="molecule type" value="Genomic_DNA"/>
</dbReference>